<accession>A0A4U0H9A3</accession>
<reference evidence="3 4" key="1">
    <citation type="submission" date="2019-04" db="EMBL/GenBank/DDBJ databases">
        <title>Sphingobacterium olei sp. nov., isolated from oil-contaminated soil.</title>
        <authorList>
            <person name="Liu B."/>
        </authorList>
    </citation>
    <scope>NUCLEOTIDE SEQUENCE [LARGE SCALE GENOMIC DNA]</scope>
    <source>
        <strain evidence="3 4">Y3L14</strain>
    </source>
</reference>
<gene>
    <name evidence="3" type="ORF">FAZ19_09275</name>
</gene>
<dbReference type="PANTHER" id="PTHR12110">
    <property type="entry name" value="HYDROXYPYRUVATE ISOMERASE"/>
    <property type="match status" value="1"/>
</dbReference>
<feature type="domain" description="Xylose isomerase-like TIM barrel" evidence="2">
    <location>
        <begin position="141"/>
        <end position="294"/>
    </location>
</feature>
<keyword evidence="3" id="KW-0413">Isomerase</keyword>
<dbReference type="Gene3D" id="3.20.20.150">
    <property type="entry name" value="Divalent-metal-dependent TIM barrel enzymes"/>
    <property type="match status" value="1"/>
</dbReference>
<dbReference type="AlphaFoldDB" id="A0A4U0H9A3"/>
<feature type="region of interest" description="Disordered" evidence="1">
    <location>
        <begin position="1"/>
        <end position="20"/>
    </location>
</feature>
<dbReference type="Proteomes" id="UP000309872">
    <property type="component" value="Unassembled WGS sequence"/>
</dbReference>
<dbReference type="InterPro" id="IPR013022">
    <property type="entry name" value="Xyl_isomerase-like_TIM-brl"/>
</dbReference>
<dbReference type="InterPro" id="IPR050312">
    <property type="entry name" value="IolE/XylAMocC-like"/>
</dbReference>
<dbReference type="OrthoDB" id="9814946at2"/>
<sequence length="315" mass="34755">MQHTGQEHGLHSTPRQGRSWQDRTYSNINAISMEMKLILKGMVTLAAVFFTSASSIAQQLFRPELGVCASMKDTDLVARHGFLFIQPTVSEYLKPNDPVDSLKLTESLPVYACNVFLPGSLKAVGPEADHNGILSHSANVFAHAQKTGVGIVVFGSGGSRRVPEGYDRQEAIEQFTSLAGKLAKLAASYGVVICLENLNSGETNLFNTVEEAYGIAKRVNHPNFKLLVDIYHMLKENESPERIIEAGREFVYHVDIAEKENRTAPGVAGDDFRPYLRALRKIGYAGKIALECRFDDMAIELPVAMKELTLQLETL</sequence>
<evidence type="ECO:0000259" key="2">
    <source>
        <dbReference type="Pfam" id="PF01261"/>
    </source>
</evidence>
<keyword evidence="4" id="KW-1185">Reference proteome</keyword>
<dbReference type="PANTHER" id="PTHR12110:SF21">
    <property type="entry name" value="XYLOSE ISOMERASE-LIKE TIM BARREL DOMAIN-CONTAINING PROTEIN"/>
    <property type="match status" value="1"/>
</dbReference>
<proteinExistence type="predicted"/>
<comment type="caution">
    <text evidence="3">The sequence shown here is derived from an EMBL/GenBank/DDBJ whole genome shotgun (WGS) entry which is preliminary data.</text>
</comment>
<organism evidence="3 4">
    <name type="scientific">Sphingobacterium alkalisoli</name>
    <dbReference type="NCBI Taxonomy" id="1874115"/>
    <lineage>
        <taxon>Bacteria</taxon>
        <taxon>Pseudomonadati</taxon>
        <taxon>Bacteroidota</taxon>
        <taxon>Sphingobacteriia</taxon>
        <taxon>Sphingobacteriales</taxon>
        <taxon>Sphingobacteriaceae</taxon>
        <taxon>Sphingobacterium</taxon>
    </lineage>
</organism>
<dbReference type="EMBL" id="SUKA01000002">
    <property type="protein sequence ID" value="TJY67072.1"/>
    <property type="molecule type" value="Genomic_DNA"/>
</dbReference>
<evidence type="ECO:0000256" key="1">
    <source>
        <dbReference type="SAM" id="MobiDB-lite"/>
    </source>
</evidence>
<dbReference type="GO" id="GO:0016853">
    <property type="term" value="F:isomerase activity"/>
    <property type="evidence" value="ECO:0007669"/>
    <property type="project" value="UniProtKB-KW"/>
</dbReference>
<protein>
    <submittedName>
        <fullName evidence="3">Sugar phosphate isomerase/epimerase</fullName>
    </submittedName>
</protein>
<dbReference type="InterPro" id="IPR036237">
    <property type="entry name" value="Xyl_isomerase-like_sf"/>
</dbReference>
<name>A0A4U0H9A3_9SPHI</name>
<feature type="compositionally biased region" description="Basic and acidic residues" evidence="1">
    <location>
        <begin position="1"/>
        <end position="10"/>
    </location>
</feature>
<evidence type="ECO:0000313" key="3">
    <source>
        <dbReference type="EMBL" id="TJY67072.1"/>
    </source>
</evidence>
<dbReference type="Pfam" id="PF01261">
    <property type="entry name" value="AP_endonuc_2"/>
    <property type="match status" value="1"/>
</dbReference>
<evidence type="ECO:0000313" key="4">
    <source>
        <dbReference type="Proteomes" id="UP000309872"/>
    </source>
</evidence>
<dbReference type="SUPFAM" id="SSF51658">
    <property type="entry name" value="Xylose isomerase-like"/>
    <property type="match status" value="1"/>
</dbReference>